<gene>
    <name evidence="1" type="ORF">AAE021_12015</name>
</gene>
<organism evidence="1 2">
    <name type="scientific">Arthrobacter citreus</name>
    <dbReference type="NCBI Taxonomy" id="1670"/>
    <lineage>
        <taxon>Bacteria</taxon>
        <taxon>Bacillati</taxon>
        <taxon>Actinomycetota</taxon>
        <taxon>Actinomycetes</taxon>
        <taxon>Micrococcales</taxon>
        <taxon>Micrococcaceae</taxon>
        <taxon>Arthrobacter</taxon>
    </lineage>
</organism>
<sequence length="72" mass="7665">MAAGPLSWNDVAALTGEAVDGEAPHLTCASAALLRKIQASPLQERQERELSAGQFTTALLVQAANHAARRRR</sequence>
<evidence type="ECO:0000313" key="2">
    <source>
        <dbReference type="Proteomes" id="UP001448858"/>
    </source>
</evidence>
<protein>
    <submittedName>
        <fullName evidence="1">Uncharacterized protein</fullName>
    </submittedName>
</protein>
<name>A0ABZ2ZSH4_9MICC</name>
<evidence type="ECO:0000313" key="1">
    <source>
        <dbReference type="EMBL" id="WZP14909.1"/>
    </source>
</evidence>
<accession>A0ABZ2ZSH4</accession>
<keyword evidence="2" id="KW-1185">Reference proteome</keyword>
<dbReference type="EMBL" id="CP151657">
    <property type="protein sequence ID" value="WZP14909.1"/>
    <property type="molecule type" value="Genomic_DNA"/>
</dbReference>
<dbReference type="Proteomes" id="UP001448858">
    <property type="component" value="Chromosome"/>
</dbReference>
<dbReference type="RefSeq" id="WP_342022568.1">
    <property type="nucleotide sequence ID" value="NZ_CP151657.1"/>
</dbReference>
<proteinExistence type="predicted"/>
<reference evidence="1 2" key="1">
    <citation type="submission" date="2024-04" db="EMBL/GenBank/DDBJ databases">
        <title>Arthrobacter sp. from Plains bison fecal sample.</title>
        <authorList>
            <person name="Ruzzini A."/>
        </authorList>
    </citation>
    <scope>NUCLEOTIDE SEQUENCE [LARGE SCALE GENOMIC DNA]</scope>
    <source>
        <strain evidence="1 2">EINP1</strain>
    </source>
</reference>